<evidence type="ECO:0000256" key="1">
    <source>
        <dbReference type="ARBA" id="ARBA00022801"/>
    </source>
</evidence>
<dbReference type="AlphaFoldDB" id="A0A2W5KZR0"/>
<evidence type="ECO:0000313" key="5">
    <source>
        <dbReference type="Proteomes" id="UP000248597"/>
    </source>
</evidence>
<evidence type="ECO:0000259" key="3">
    <source>
        <dbReference type="Pfam" id="PF01738"/>
    </source>
</evidence>
<feature type="domain" description="Dienelactone hydrolase" evidence="3">
    <location>
        <begin position="77"/>
        <end position="268"/>
    </location>
</feature>
<dbReference type="Gene3D" id="3.40.50.1820">
    <property type="entry name" value="alpha/beta hydrolase"/>
    <property type="match status" value="1"/>
</dbReference>
<comment type="caution">
    <text evidence="4">The sequence shown here is derived from an EMBL/GenBank/DDBJ whole genome shotgun (WGS) entry which is preliminary data.</text>
</comment>
<dbReference type="InterPro" id="IPR002925">
    <property type="entry name" value="Dienelactn_hydro"/>
</dbReference>
<organism evidence="4 5">
    <name type="scientific">Sphingopyxis macrogoltabida</name>
    <name type="common">Sphingomonas macrogoltabidus</name>
    <dbReference type="NCBI Taxonomy" id="33050"/>
    <lineage>
        <taxon>Bacteria</taxon>
        <taxon>Pseudomonadati</taxon>
        <taxon>Pseudomonadota</taxon>
        <taxon>Alphaproteobacteria</taxon>
        <taxon>Sphingomonadales</taxon>
        <taxon>Sphingomonadaceae</taxon>
        <taxon>Sphingopyxis</taxon>
    </lineage>
</organism>
<evidence type="ECO:0000256" key="2">
    <source>
        <dbReference type="SAM" id="SignalP"/>
    </source>
</evidence>
<gene>
    <name evidence="4" type="ORF">DI569_11580</name>
</gene>
<dbReference type="SUPFAM" id="SSF53474">
    <property type="entry name" value="alpha/beta-Hydrolases"/>
    <property type="match status" value="1"/>
</dbReference>
<feature type="signal peptide" evidence="2">
    <location>
        <begin position="1"/>
        <end position="20"/>
    </location>
</feature>
<name>A0A2W5KZR0_SPHMC</name>
<keyword evidence="1" id="KW-0378">Hydrolase</keyword>
<reference evidence="4 5" key="1">
    <citation type="submission" date="2017-08" db="EMBL/GenBank/DDBJ databases">
        <title>Infants hospitalized years apart are colonized by the same room-sourced microbial strains.</title>
        <authorList>
            <person name="Brooks B."/>
            <person name="Olm M.R."/>
            <person name="Firek B.A."/>
            <person name="Baker R."/>
            <person name="Thomas B.C."/>
            <person name="Morowitz M.J."/>
            <person name="Banfield J.F."/>
        </authorList>
    </citation>
    <scope>NUCLEOTIDE SEQUENCE [LARGE SCALE GENOMIC DNA]</scope>
    <source>
        <strain evidence="4">S2_005_003_R2_47</strain>
    </source>
</reference>
<dbReference type="InterPro" id="IPR029058">
    <property type="entry name" value="AB_hydrolase_fold"/>
</dbReference>
<feature type="chain" id="PRO_5015938091" description="Dienelactone hydrolase domain-containing protein" evidence="2">
    <location>
        <begin position="21"/>
        <end position="350"/>
    </location>
</feature>
<dbReference type="PANTHER" id="PTHR22946">
    <property type="entry name" value="DIENELACTONE HYDROLASE DOMAIN-CONTAINING PROTEIN-RELATED"/>
    <property type="match status" value="1"/>
</dbReference>
<dbReference type="Proteomes" id="UP000248597">
    <property type="component" value="Unassembled WGS sequence"/>
</dbReference>
<proteinExistence type="predicted"/>
<accession>A0A2W5KZR0</accession>
<dbReference type="Pfam" id="PF01738">
    <property type="entry name" value="DLH"/>
    <property type="match status" value="1"/>
</dbReference>
<protein>
    <recommendedName>
        <fullName evidence="3">Dienelactone hydrolase domain-containing protein</fullName>
    </recommendedName>
</protein>
<dbReference type="GO" id="GO:0052689">
    <property type="term" value="F:carboxylic ester hydrolase activity"/>
    <property type="evidence" value="ECO:0007669"/>
    <property type="project" value="UniProtKB-ARBA"/>
</dbReference>
<keyword evidence="2" id="KW-0732">Signal</keyword>
<dbReference type="InterPro" id="IPR050261">
    <property type="entry name" value="FrsA_esterase"/>
</dbReference>
<evidence type="ECO:0000313" key="4">
    <source>
        <dbReference type="EMBL" id="PZQ21559.1"/>
    </source>
</evidence>
<dbReference type="PANTHER" id="PTHR22946:SF9">
    <property type="entry name" value="POLYKETIDE TRANSFERASE AF380"/>
    <property type="match status" value="1"/>
</dbReference>
<sequence>MFARLLAGALLASFSLPSAAAGADGALPTVSSASFASTPVTLSNGVKGSIIAFESRTPTDWAPAIRGDAGPAVTLNGQLFLPERRSGKLPAIIVVPGSGNIGTHHLAEAAALNSAGYATLIIDPFRARGITETIADQGRLTWVASTYDVLAAVRYLQTRKDVDPARIGALGGSRGGTGVMMAAAAPFTQAVLGSGTGLRAVLAGYPWCGTQFQSARLSEGTALLVLQGDRDDWVSVQQCQDAVHAMTVGGQAASMRIIAGALHAFDRADVPPTHIPEAITSTIFPTVYMTDAGVYIDPRTGQPAPALTARDFTDYAAKAGFARKGVTIGSRPGDAEAFMDEMIAFFAREL</sequence>
<dbReference type="EMBL" id="QFPJ01000027">
    <property type="protein sequence ID" value="PZQ21559.1"/>
    <property type="molecule type" value="Genomic_DNA"/>
</dbReference>